<evidence type="ECO:0000313" key="10">
    <source>
        <dbReference type="Proteomes" id="UP000013085"/>
    </source>
</evidence>
<dbReference type="Gene3D" id="1.10.150.130">
    <property type="match status" value="1"/>
</dbReference>
<name>A0A0E2H2D4_9FIRM</name>
<keyword evidence="4 6" id="KW-0238">DNA-binding</keyword>
<feature type="domain" description="Tyr recombinase" evidence="7">
    <location>
        <begin position="170"/>
        <end position="367"/>
    </location>
</feature>
<evidence type="ECO:0000256" key="1">
    <source>
        <dbReference type="ARBA" id="ARBA00003283"/>
    </source>
</evidence>
<dbReference type="AlphaFoldDB" id="A0A0E2H2D4"/>
<evidence type="ECO:0000259" key="7">
    <source>
        <dbReference type="PROSITE" id="PS51898"/>
    </source>
</evidence>
<dbReference type="InterPro" id="IPR010998">
    <property type="entry name" value="Integrase_recombinase_N"/>
</dbReference>
<dbReference type="HOGENOM" id="CLU_027562_17_1_9"/>
<comment type="caution">
    <text evidence="9">The sequence shown here is derived from an EMBL/GenBank/DDBJ whole genome shotgun (WGS) entry which is preliminary data.</text>
</comment>
<evidence type="ECO:0000256" key="3">
    <source>
        <dbReference type="ARBA" id="ARBA00022908"/>
    </source>
</evidence>
<dbReference type="Pfam" id="PF00589">
    <property type="entry name" value="Phage_integrase"/>
    <property type="match status" value="1"/>
</dbReference>
<dbReference type="PANTHER" id="PTHR30349:SF64">
    <property type="entry name" value="PROPHAGE INTEGRASE INTD-RELATED"/>
    <property type="match status" value="1"/>
</dbReference>
<dbReference type="InterPro" id="IPR013762">
    <property type="entry name" value="Integrase-like_cat_sf"/>
</dbReference>
<dbReference type="InterPro" id="IPR004107">
    <property type="entry name" value="Integrase_SAM-like_N"/>
</dbReference>
<feature type="domain" description="Core-binding (CB)" evidence="8">
    <location>
        <begin position="65"/>
        <end position="148"/>
    </location>
</feature>
<reference evidence="9 10" key="1">
    <citation type="submission" date="2013-01" db="EMBL/GenBank/DDBJ databases">
        <title>The Genome Sequence of Clostridium clostridioforme 90A8.</title>
        <authorList>
            <consortium name="The Broad Institute Genome Sequencing Platform"/>
            <person name="Earl A."/>
            <person name="Ward D."/>
            <person name="Feldgarden M."/>
            <person name="Gevers D."/>
            <person name="Courvalin P."/>
            <person name="Lambert T."/>
            <person name="Walker B."/>
            <person name="Young S.K."/>
            <person name="Zeng Q."/>
            <person name="Gargeya S."/>
            <person name="Fitzgerald M."/>
            <person name="Haas B."/>
            <person name="Abouelleil A."/>
            <person name="Alvarado L."/>
            <person name="Arachchi H.M."/>
            <person name="Berlin A.M."/>
            <person name="Chapman S.B."/>
            <person name="Dewar J."/>
            <person name="Goldberg J."/>
            <person name="Griggs A."/>
            <person name="Gujja S."/>
            <person name="Hansen M."/>
            <person name="Howarth C."/>
            <person name="Imamovic A."/>
            <person name="Larimer J."/>
            <person name="McCowan C."/>
            <person name="Murphy C."/>
            <person name="Neiman D."/>
            <person name="Pearson M."/>
            <person name="Priest M."/>
            <person name="Roberts A."/>
            <person name="Saif S."/>
            <person name="Shea T."/>
            <person name="Sisk P."/>
            <person name="Sykes S."/>
            <person name="Wortman J."/>
            <person name="Nusbaum C."/>
            <person name="Birren B."/>
        </authorList>
    </citation>
    <scope>NUCLEOTIDE SEQUENCE [LARGE SCALE GENOMIC DNA]</scope>
    <source>
        <strain evidence="9 10">90A8</strain>
    </source>
</reference>
<evidence type="ECO:0000256" key="2">
    <source>
        <dbReference type="ARBA" id="ARBA00008857"/>
    </source>
</evidence>
<dbReference type="InterPro" id="IPR011010">
    <property type="entry name" value="DNA_brk_join_enz"/>
</dbReference>
<dbReference type="PATRIC" id="fig|999408.3.peg.5817"/>
<dbReference type="EMBL" id="AGYR01000075">
    <property type="protein sequence ID" value="ENZ06616.1"/>
    <property type="molecule type" value="Genomic_DNA"/>
</dbReference>
<dbReference type="Proteomes" id="UP000013085">
    <property type="component" value="Unassembled WGS sequence"/>
</dbReference>
<accession>A0A0E2H2D4</accession>
<evidence type="ECO:0000313" key="9">
    <source>
        <dbReference type="EMBL" id="ENZ06616.1"/>
    </source>
</evidence>
<dbReference type="GO" id="GO:0003677">
    <property type="term" value="F:DNA binding"/>
    <property type="evidence" value="ECO:0007669"/>
    <property type="project" value="UniProtKB-UniRule"/>
</dbReference>
<comment type="function">
    <text evidence="1">Site-specific tyrosine recombinase, which acts by catalyzing the cutting and rejoining of the recombining DNA molecules.</text>
</comment>
<dbReference type="CDD" id="cd01189">
    <property type="entry name" value="INT_ICEBs1_C_like"/>
    <property type="match status" value="1"/>
</dbReference>
<dbReference type="GeneID" id="57964068"/>
<organism evidence="9 10">
    <name type="scientific">[Clostridium] clostridioforme 90A8</name>
    <dbReference type="NCBI Taxonomy" id="999408"/>
    <lineage>
        <taxon>Bacteria</taxon>
        <taxon>Bacillati</taxon>
        <taxon>Bacillota</taxon>
        <taxon>Clostridia</taxon>
        <taxon>Lachnospirales</taxon>
        <taxon>Lachnospiraceae</taxon>
        <taxon>Enterocloster</taxon>
    </lineage>
</organism>
<dbReference type="GO" id="GO:0015074">
    <property type="term" value="P:DNA integration"/>
    <property type="evidence" value="ECO:0007669"/>
    <property type="project" value="UniProtKB-KW"/>
</dbReference>
<evidence type="ECO:0000259" key="8">
    <source>
        <dbReference type="PROSITE" id="PS51900"/>
    </source>
</evidence>
<evidence type="ECO:0000256" key="6">
    <source>
        <dbReference type="PROSITE-ProRule" id="PRU01248"/>
    </source>
</evidence>
<dbReference type="RefSeq" id="WP_002594817.1">
    <property type="nucleotide sequence ID" value="NZ_KB850996.1"/>
</dbReference>
<protein>
    <recommendedName>
        <fullName evidence="11">Tyr recombinase domain-containing protein</fullName>
    </recommendedName>
</protein>
<dbReference type="PROSITE" id="PS51900">
    <property type="entry name" value="CB"/>
    <property type="match status" value="1"/>
</dbReference>
<evidence type="ECO:0008006" key="11">
    <source>
        <dbReference type="Google" id="ProtNLM"/>
    </source>
</evidence>
<comment type="similarity">
    <text evidence="2">Belongs to the 'phage' integrase family.</text>
</comment>
<dbReference type="PROSITE" id="PS51898">
    <property type="entry name" value="TYR_RECOMBINASE"/>
    <property type="match status" value="1"/>
</dbReference>
<dbReference type="SUPFAM" id="SSF56349">
    <property type="entry name" value="DNA breaking-rejoining enzymes"/>
    <property type="match status" value="1"/>
</dbReference>
<gene>
    <name evidence="9" type="ORF">HMPREF1090_05419</name>
</gene>
<sequence length="373" mass="42512">MAVDKNGKPLPPGIRQRANGKYEGRVKVDYQSHSVYGDTITEVKKRMTELRYKLEHGDFVASSKVTVEEWFKTWMEQYKVNQVKTGTVVVYNNCYNRYIKDALGTKKLTEIRGEHIQKLYNDMIKKDFSHTTIRLVSATLSGCFKQAMKNGLIERNPVPLATLSKAKPKGGHRVLTKEEQDIFMKYAKDSYLYNLFALAIRTGLRGGELRGLKLSDMDKAAGLLHIQRTLKYVTGRGFFEDTPKTATSKRDIPLTKDMITILGRQKQLYGEKVLKMDGYIFHLPDGSPISEKRVQNGIDHVVKRINADGIMFERFTPHCLRHTFATRAIENGMKPQTLKTILGHANLSMTMDLYSHVLPTTKAEEMELIAKAF</sequence>
<evidence type="ECO:0000256" key="4">
    <source>
        <dbReference type="ARBA" id="ARBA00023125"/>
    </source>
</evidence>
<dbReference type="Pfam" id="PF14659">
    <property type="entry name" value="Phage_int_SAM_3"/>
    <property type="match status" value="1"/>
</dbReference>
<dbReference type="GO" id="GO:0006310">
    <property type="term" value="P:DNA recombination"/>
    <property type="evidence" value="ECO:0007669"/>
    <property type="project" value="UniProtKB-KW"/>
</dbReference>
<dbReference type="InterPro" id="IPR050090">
    <property type="entry name" value="Tyrosine_recombinase_XerCD"/>
</dbReference>
<dbReference type="InterPro" id="IPR002104">
    <property type="entry name" value="Integrase_catalytic"/>
</dbReference>
<dbReference type="Gene3D" id="1.10.443.10">
    <property type="entry name" value="Intergrase catalytic core"/>
    <property type="match status" value="1"/>
</dbReference>
<keyword evidence="5" id="KW-0233">DNA recombination</keyword>
<keyword evidence="3" id="KW-0229">DNA integration</keyword>
<proteinExistence type="inferred from homology"/>
<dbReference type="PANTHER" id="PTHR30349">
    <property type="entry name" value="PHAGE INTEGRASE-RELATED"/>
    <property type="match status" value="1"/>
</dbReference>
<evidence type="ECO:0000256" key="5">
    <source>
        <dbReference type="ARBA" id="ARBA00023172"/>
    </source>
</evidence>
<dbReference type="InterPro" id="IPR044068">
    <property type="entry name" value="CB"/>
</dbReference>